<dbReference type="RefSeq" id="WP_044625601.1">
    <property type="nucleotide sequence ID" value="NZ_JTDV01000002.1"/>
</dbReference>
<dbReference type="OrthoDB" id="798298at2"/>
<dbReference type="Proteomes" id="UP000032361">
    <property type="component" value="Unassembled WGS sequence"/>
</dbReference>
<organism evidence="3 4">
    <name type="scientific">Neotamlana nanhaiensis</name>
    <dbReference type="NCBI Taxonomy" id="1382798"/>
    <lineage>
        <taxon>Bacteria</taxon>
        <taxon>Pseudomonadati</taxon>
        <taxon>Bacteroidota</taxon>
        <taxon>Flavobacteriia</taxon>
        <taxon>Flavobacteriales</taxon>
        <taxon>Flavobacteriaceae</taxon>
        <taxon>Neotamlana</taxon>
    </lineage>
</organism>
<dbReference type="InterPro" id="IPR001296">
    <property type="entry name" value="Glyco_trans_1"/>
</dbReference>
<dbReference type="CDD" id="cd03809">
    <property type="entry name" value="GT4_MtfB-like"/>
    <property type="match status" value="1"/>
</dbReference>
<proteinExistence type="predicted"/>
<name>A0A0D7W4R4_9FLAO</name>
<gene>
    <name evidence="3" type="ORF">PK35_05115</name>
</gene>
<keyword evidence="4" id="KW-1185">Reference proteome</keyword>
<feature type="domain" description="Glycosyl transferase family 1" evidence="2">
    <location>
        <begin position="180"/>
        <end position="331"/>
    </location>
</feature>
<keyword evidence="1" id="KW-0808">Transferase</keyword>
<dbReference type="SUPFAM" id="SSF53756">
    <property type="entry name" value="UDP-Glycosyltransferase/glycogen phosphorylase"/>
    <property type="match status" value="1"/>
</dbReference>
<sequence length="361" mass="41800">MNSKNNIVINSRFLTQPITGVQRYAIEISRELLKSDLNIVFVAPKNIIHKDLAKEFNVSVIGNGFFKGHFWEQIVLFIYVLRKQSVLLSFCNTAPIFYKKQFVTIHDLSYLKYPKWFSKSFRIVYGFLIPKIIKNSICIFTVSEVSKSEIISDFNVISEKIKVTHNAIGKSFFKDNTSINKNKEKYILTVSSHHPRKNFKNLIKAFKKIKNTNIKLYVVGNVVSHFSKNDQILNEELNNRIVLLKGVSDDDLLNYYENAELFVYPSLYEGFGIPIIEAMSLKTQCAISDIPVFRELFKDNASYFNPESISSIVDSIDYQLENPKSEKELIDIKSKILMKYNWKNSSNIILEVLKEELNKNV</sequence>
<dbReference type="PANTHER" id="PTHR46401">
    <property type="entry name" value="GLYCOSYLTRANSFERASE WBBK-RELATED"/>
    <property type="match status" value="1"/>
</dbReference>
<dbReference type="EMBL" id="JTDV01000002">
    <property type="protein sequence ID" value="KJD34111.1"/>
    <property type="molecule type" value="Genomic_DNA"/>
</dbReference>
<evidence type="ECO:0000313" key="3">
    <source>
        <dbReference type="EMBL" id="KJD34111.1"/>
    </source>
</evidence>
<dbReference type="AlphaFoldDB" id="A0A0D7W4R4"/>
<evidence type="ECO:0000259" key="2">
    <source>
        <dbReference type="Pfam" id="PF00534"/>
    </source>
</evidence>
<reference evidence="3 4" key="1">
    <citation type="journal article" date="2015" name="Antonie Van Leeuwenhoek">
        <title>Tamlana nanhaiensis sp. nov., isolated from surface seawater collected from the South China Sea.</title>
        <authorList>
            <person name="Liu X."/>
            <person name="Lai Q."/>
            <person name="Du Y."/>
            <person name="Li G."/>
            <person name="Sun F."/>
            <person name="Shao Z."/>
        </authorList>
    </citation>
    <scope>NUCLEOTIDE SEQUENCE [LARGE SCALE GENOMIC DNA]</scope>
    <source>
        <strain evidence="3 4">FHC16</strain>
    </source>
</reference>
<evidence type="ECO:0000256" key="1">
    <source>
        <dbReference type="ARBA" id="ARBA00022679"/>
    </source>
</evidence>
<dbReference type="STRING" id="1382798.PK35_05115"/>
<dbReference type="Gene3D" id="3.40.50.2000">
    <property type="entry name" value="Glycogen Phosphorylase B"/>
    <property type="match status" value="2"/>
</dbReference>
<accession>A0A0D7W4R4</accession>
<dbReference type="Pfam" id="PF00534">
    <property type="entry name" value="Glycos_transf_1"/>
    <property type="match status" value="1"/>
</dbReference>
<dbReference type="PANTHER" id="PTHR46401:SF2">
    <property type="entry name" value="GLYCOSYLTRANSFERASE WBBK-RELATED"/>
    <property type="match status" value="1"/>
</dbReference>
<comment type="caution">
    <text evidence="3">The sequence shown here is derived from an EMBL/GenBank/DDBJ whole genome shotgun (WGS) entry which is preliminary data.</text>
</comment>
<dbReference type="GO" id="GO:0016757">
    <property type="term" value="F:glycosyltransferase activity"/>
    <property type="evidence" value="ECO:0007669"/>
    <property type="project" value="InterPro"/>
</dbReference>
<protein>
    <recommendedName>
        <fullName evidence="2">Glycosyl transferase family 1 domain-containing protein</fullName>
    </recommendedName>
</protein>
<evidence type="ECO:0000313" key="4">
    <source>
        <dbReference type="Proteomes" id="UP000032361"/>
    </source>
</evidence>
<dbReference type="PATRIC" id="fig|1382798.3.peg.2199"/>